<keyword evidence="2" id="KW-1185">Reference proteome</keyword>
<organism evidence="1 2">
    <name type="scientific">Lupinus angustifolius</name>
    <name type="common">Narrow-leaved blue lupine</name>
    <dbReference type="NCBI Taxonomy" id="3871"/>
    <lineage>
        <taxon>Eukaryota</taxon>
        <taxon>Viridiplantae</taxon>
        <taxon>Streptophyta</taxon>
        <taxon>Embryophyta</taxon>
        <taxon>Tracheophyta</taxon>
        <taxon>Spermatophyta</taxon>
        <taxon>Magnoliopsida</taxon>
        <taxon>eudicotyledons</taxon>
        <taxon>Gunneridae</taxon>
        <taxon>Pentapetalae</taxon>
        <taxon>rosids</taxon>
        <taxon>fabids</taxon>
        <taxon>Fabales</taxon>
        <taxon>Fabaceae</taxon>
        <taxon>Papilionoideae</taxon>
        <taxon>50 kb inversion clade</taxon>
        <taxon>genistoids sensu lato</taxon>
        <taxon>core genistoids</taxon>
        <taxon>Genisteae</taxon>
        <taxon>Lupinus</taxon>
    </lineage>
</organism>
<dbReference type="Proteomes" id="UP000188354">
    <property type="component" value="Unassembled WGS sequence"/>
</dbReference>
<name>A0A394DFL1_LUPAN</name>
<reference evidence="1 2" key="1">
    <citation type="journal article" date="2017" name="Plant Biotechnol. J.">
        <title>A comprehensive draft genome sequence for lupin (Lupinus angustifolius), an emerging health food: insights into plant-microbe interactions and legume evolution.</title>
        <authorList>
            <person name="Hane J.K."/>
            <person name="Ming Y."/>
            <person name="Kamphuis L.G."/>
            <person name="Nelson M.N."/>
            <person name="Garg G."/>
            <person name="Atkins C.A."/>
            <person name="Bayer P.E."/>
            <person name="Bravo A."/>
            <person name="Bringans S."/>
            <person name="Cannon S."/>
            <person name="Edwards D."/>
            <person name="Foley R."/>
            <person name="Gao L.L."/>
            <person name="Harrison M.J."/>
            <person name="Huang W."/>
            <person name="Hurgobin B."/>
            <person name="Li S."/>
            <person name="Liu C.W."/>
            <person name="McGrath A."/>
            <person name="Morahan G."/>
            <person name="Murray J."/>
            <person name="Weller J."/>
            <person name="Jian J."/>
            <person name="Singh K.B."/>
        </authorList>
    </citation>
    <scope>NUCLEOTIDE SEQUENCE [LARGE SCALE GENOMIC DNA]</scope>
    <source>
        <strain evidence="2">cv. Tanjil</strain>
        <tissue evidence="1">Whole plant</tissue>
    </source>
</reference>
<dbReference type="Gramene" id="OIW21805">
    <property type="protein sequence ID" value="OIW21805"/>
    <property type="gene ID" value="TanjilG_11167"/>
</dbReference>
<protein>
    <submittedName>
        <fullName evidence="1">Uncharacterized protein</fullName>
    </submittedName>
</protein>
<comment type="caution">
    <text evidence="1">The sequence shown here is derived from an EMBL/GenBank/DDBJ whole genome shotgun (WGS) entry which is preliminary data.</text>
</comment>
<dbReference type="EMBL" id="MLAU01034990">
    <property type="protein sequence ID" value="OIW21805.1"/>
    <property type="molecule type" value="Genomic_DNA"/>
</dbReference>
<proteinExistence type="predicted"/>
<evidence type="ECO:0000313" key="2">
    <source>
        <dbReference type="Proteomes" id="UP000188354"/>
    </source>
</evidence>
<evidence type="ECO:0000313" key="1">
    <source>
        <dbReference type="EMBL" id="OIW21805.1"/>
    </source>
</evidence>
<gene>
    <name evidence="1" type="ORF">TanjilG_11167</name>
</gene>
<accession>A0A394DFL1</accession>
<sequence>MQHRNELEYKVWSSPLSPPHDADQTRISTMGEMKCYQVAEIERGSYTALHAQISRVDLLSSPPFVSSSKNEGELWTHSDYRGVIVDLWV</sequence>
<dbReference type="AlphaFoldDB" id="A0A394DFL1"/>